<accession>A0ABW2IRN0</accession>
<keyword evidence="3" id="KW-1185">Reference proteome</keyword>
<gene>
    <name evidence="2" type="ORF">ACFQQA_02535</name>
</gene>
<organism evidence="2 3">
    <name type="scientific">Marinobacter aromaticivorans</name>
    <dbReference type="NCBI Taxonomy" id="1494078"/>
    <lineage>
        <taxon>Bacteria</taxon>
        <taxon>Pseudomonadati</taxon>
        <taxon>Pseudomonadota</taxon>
        <taxon>Gammaproteobacteria</taxon>
        <taxon>Pseudomonadales</taxon>
        <taxon>Marinobacteraceae</taxon>
        <taxon>Marinobacter</taxon>
    </lineage>
</organism>
<dbReference type="InterPro" id="IPR036779">
    <property type="entry name" value="LysM_dom_sf"/>
</dbReference>
<dbReference type="RefSeq" id="WP_100686904.1">
    <property type="nucleotide sequence ID" value="NZ_JBHTBD010000001.1"/>
</dbReference>
<evidence type="ECO:0000313" key="3">
    <source>
        <dbReference type="Proteomes" id="UP001596506"/>
    </source>
</evidence>
<name>A0ABW2IRN0_9GAMM</name>
<protein>
    <submittedName>
        <fullName evidence="2">LysM peptidoglycan-binding domain-containing protein</fullName>
    </submittedName>
</protein>
<dbReference type="PROSITE" id="PS51782">
    <property type="entry name" value="LYSM"/>
    <property type="match status" value="1"/>
</dbReference>
<evidence type="ECO:0000313" key="2">
    <source>
        <dbReference type="EMBL" id="MFC7293592.1"/>
    </source>
</evidence>
<dbReference type="SUPFAM" id="SSF54106">
    <property type="entry name" value="LysM domain"/>
    <property type="match status" value="1"/>
</dbReference>
<evidence type="ECO:0000259" key="1">
    <source>
        <dbReference type="PROSITE" id="PS51782"/>
    </source>
</evidence>
<reference evidence="3" key="1">
    <citation type="journal article" date="2019" name="Int. J. Syst. Evol. Microbiol.">
        <title>The Global Catalogue of Microorganisms (GCM) 10K type strain sequencing project: providing services to taxonomists for standard genome sequencing and annotation.</title>
        <authorList>
            <consortium name="The Broad Institute Genomics Platform"/>
            <consortium name="The Broad Institute Genome Sequencing Center for Infectious Disease"/>
            <person name="Wu L."/>
            <person name="Ma J."/>
        </authorList>
    </citation>
    <scope>NUCLEOTIDE SEQUENCE [LARGE SCALE GENOMIC DNA]</scope>
    <source>
        <strain evidence="3">CCUG 60559</strain>
    </source>
</reference>
<dbReference type="SMART" id="SM00257">
    <property type="entry name" value="LysM"/>
    <property type="match status" value="1"/>
</dbReference>
<comment type="caution">
    <text evidence="2">The sequence shown here is derived from an EMBL/GenBank/DDBJ whole genome shotgun (WGS) entry which is preliminary data.</text>
</comment>
<dbReference type="Pfam" id="PF01476">
    <property type="entry name" value="LysM"/>
    <property type="match status" value="1"/>
</dbReference>
<feature type="domain" description="LysM" evidence="1">
    <location>
        <begin position="2"/>
        <end position="47"/>
    </location>
</feature>
<dbReference type="InterPro" id="IPR018392">
    <property type="entry name" value="LysM"/>
</dbReference>
<dbReference type="Proteomes" id="UP001596506">
    <property type="component" value="Unassembled WGS sequence"/>
</dbReference>
<sequence>MQQHKVQSGETLSRIASHYSVSLEALKAQNPIIKDVNHIEAGWNLSIPKAAAPTTPLPPAHSANDDSSDDVECSDCSLEYVGLVQLTENDEQVFALTKTQMKELEYETYLLNEPLAELAEAEEGDQSKILQAREKAWNRLKELGALPKPEQTTTARELLADYEARWRRDLERLEHQRRRKKRITYEIENLRNQILIPGRERNFQDPKDRLSLQFFTLYCGELESTLDAVDSRIKAHEEATQNSEQDLTRMSEHLKLLRAALEAEIEYRVAEQSGKPESQLIQLLYEAEELKKATLWPNYISEKAVRELTSQTIRLRKLDDELIPYMDYVIEYSAKVSPAVWLATLIANDEVQAHKRLQEERRSLMTSTEKKLRDLAEIGSPIGVSSRIDTIESPLAGFMKRYPLVEVKHTGTGGYRYMRREVADQLKKNWKPLKTSDVRAAMNAGEFKRAWGQAKDALKTSKELSLKLGEWKSKDDNFFNRLEVELLKKEAATEDGRFSASAEAQMFRFAAQSGLAATYDHEKGEAYIGGKLQGAYSLMQGEAVLKAQIPSEQGSGLVLKYESHDGTQKELHCGYFRADAEYRIRGFAGACASLAAQAKISSAPGSVGISGNTNGEAFAGASLNNEATFGVKWKGAYQKVIATQSKASETNSVTAKQAEADAEFRSLLDVKPELAVSAGIGVGFDFKIELKESKLVAYINGHLVLGPGGGGGIAAELNSSQIWELVKFVRWSLERSDFRFLDWIDSAAFEYLSFLLRLFAVSDERFVDVANKSFVSLSETWAAITTADTRVRDTALQVLEKKDLDVLTPTAKADLLDILTEDNRSLFGFGNPHSEIAMEASIKILETVHSHRELVEVLKRTGMGSRKGHIERLKRNYYRIIARQLLQSKQATRTEFWLQKIVS</sequence>
<dbReference type="CDD" id="cd00118">
    <property type="entry name" value="LysM"/>
    <property type="match status" value="1"/>
</dbReference>
<dbReference type="EMBL" id="JBHTBD010000001">
    <property type="protein sequence ID" value="MFC7293592.1"/>
    <property type="molecule type" value="Genomic_DNA"/>
</dbReference>
<proteinExistence type="predicted"/>
<dbReference type="Gene3D" id="3.10.350.10">
    <property type="entry name" value="LysM domain"/>
    <property type="match status" value="1"/>
</dbReference>